<feature type="region of interest" description="Disordered" evidence="1">
    <location>
        <begin position="293"/>
        <end position="364"/>
    </location>
</feature>
<feature type="region of interest" description="Disordered" evidence="1">
    <location>
        <begin position="237"/>
        <end position="275"/>
    </location>
</feature>
<protein>
    <submittedName>
        <fullName evidence="2">Uncharacterized protein</fullName>
    </submittedName>
</protein>
<dbReference type="AlphaFoldDB" id="D8Q2W6"/>
<dbReference type="HOGENOM" id="CLU_520884_0_0_1"/>
<feature type="compositionally biased region" description="Polar residues" evidence="1">
    <location>
        <begin position="296"/>
        <end position="313"/>
    </location>
</feature>
<accession>D8Q2W6</accession>
<feature type="non-terminal residue" evidence="2">
    <location>
        <position position="523"/>
    </location>
</feature>
<evidence type="ECO:0000313" key="3">
    <source>
        <dbReference type="Proteomes" id="UP000007431"/>
    </source>
</evidence>
<evidence type="ECO:0000313" key="2">
    <source>
        <dbReference type="EMBL" id="EFI97593.1"/>
    </source>
</evidence>
<sequence length="523" mass="56621">MSGGLDVVSSADGGFGARLDAFCDNMTPEAAIALLKEIQGDKPEIQLKSPTEAHEVTARFEVQQAVTLTILQRGPPPPPTAWRQIMEDADAASGSLYDGAGPSELRSVVESMGGLKTATGFPMEHVTATSRDQSRTTFQSEHSAAQGFFIYGAAEISPLQTEVQNTELAPVDDGLNIWDLLPDASAWVDQIYLSTNSTEFEQTPVDSNKVVEDADHPLPQIFQIYRQQEVPQVRLQDTAGPQEEGHALGFQTSSETVSQPISRSPPTVDIPHDPLKTSARPLAAALAPEFHDAQRSLDNSPPSTPPELTSGPTSDEDGDHNHKLGTVRPKKTIKRKRSAGGEEQGLADSVEPARRRKRRASQDYAKDMEAAGSSLIQFPVNAVALKPPEAYGIDANATALSQTSDGQSIGHKMIKKDCPWVLDARNAEKREPCNAEISGNGLNDFIKNLQNHIFIAHNPPLGEQNTRQRYLCRALLDTAGKALCPSRITTGVPYQCRLATHIAREHLDIDVPKNYNPNAPGSA</sequence>
<organism evidence="3">
    <name type="scientific">Schizophyllum commune (strain H4-8 / FGSC 9210)</name>
    <name type="common">Split gill fungus</name>
    <dbReference type="NCBI Taxonomy" id="578458"/>
    <lineage>
        <taxon>Eukaryota</taxon>
        <taxon>Fungi</taxon>
        <taxon>Dikarya</taxon>
        <taxon>Basidiomycota</taxon>
        <taxon>Agaricomycotina</taxon>
        <taxon>Agaricomycetes</taxon>
        <taxon>Agaricomycetidae</taxon>
        <taxon>Agaricales</taxon>
        <taxon>Schizophyllaceae</taxon>
        <taxon>Schizophyllum</taxon>
    </lineage>
</organism>
<dbReference type="Proteomes" id="UP000007431">
    <property type="component" value="Unassembled WGS sequence"/>
</dbReference>
<proteinExistence type="predicted"/>
<dbReference type="GeneID" id="9590273"/>
<dbReference type="KEGG" id="scm:SCHCO_02534674"/>
<keyword evidence="3" id="KW-1185">Reference proteome</keyword>
<reference evidence="2 3" key="1">
    <citation type="journal article" date="2010" name="Nat. Biotechnol.">
        <title>Genome sequence of the model mushroom Schizophyllum commune.</title>
        <authorList>
            <person name="Ohm R.A."/>
            <person name="de Jong J.F."/>
            <person name="Lugones L.G."/>
            <person name="Aerts A."/>
            <person name="Kothe E."/>
            <person name="Stajich J.E."/>
            <person name="de Vries R.P."/>
            <person name="Record E."/>
            <person name="Levasseur A."/>
            <person name="Baker S.E."/>
            <person name="Bartholomew K.A."/>
            <person name="Coutinho P.M."/>
            <person name="Erdmann S."/>
            <person name="Fowler T.J."/>
            <person name="Gathman A.C."/>
            <person name="Lombard V."/>
            <person name="Henrissat B."/>
            <person name="Knabe N."/>
            <person name="Kuees U."/>
            <person name="Lilly W.W."/>
            <person name="Lindquist E."/>
            <person name="Lucas S."/>
            <person name="Magnuson J.K."/>
            <person name="Piumi F."/>
            <person name="Raudaskoski M."/>
            <person name="Salamov A."/>
            <person name="Schmutz J."/>
            <person name="Schwarze F.W.M.R."/>
            <person name="vanKuyk P.A."/>
            <person name="Horton J.S."/>
            <person name="Grigoriev I.V."/>
            <person name="Woesten H.A.B."/>
        </authorList>
    </citation>
    <scope>NUCLEOTIDE SEQUENCE [LARGE SCALE GENOMIC DNA]</scope>
    <source>
        <strain evidence="3">H4-8 / FGSC 9210</strain>
    </source>
</reference>
<feature type="compositionally biased region" description="Polar residues" evidence="1">
    <location>
        <begin position="250"/>
        <end position="265"/>
    </location>
</feature>
<feature type="compositionally biased region" description="Basic residues" evidence="1">
    <location>
        <begin position="323"/>
        <end position="338"/>
    </location>
</feature>
<name>D8Q2W6_SCHCM</name>
<evidence type="ECO:0000256" key="1">
    <source>
        <dbReference type="SAM" id="MobiDB-lite"/>
    </source>
</evidence>
<gene>
    <name evidence="2" type="ORF">SCHCODRAFT_107624</name>
</gene>
<dbReference type="VEuPathDB" id="FungiDB:SCHCODRAFT_02534674"/>
<dbReference type="EMBL" id="GL377305">
    <property type="protein sequence ID" value="EFI97593.1"/>
    <property type="molecule type" value="Genomic_DNA"/>
</dbReference>
<dbReference type="RefSeq" id="XP_003032496.1">
    <property type="nucleotide sequence ID" value="XM_003032450.1"/>
</dbReference>
<dbReference type="InParanoid" id="D8Q2W6"/>